<name>A0A919RGA4_9ACTN</name>
<evidence type="ECO:0000256" key="4">
    <source>
        <dbReference type="ARBA" id="ARBA00022927"/>
    </source>
</evidence>
<dbReference type="NCBIfam" id="NF002377">
    <property type="entry name" value="PRK01371.1-4"/>
    <property type="match status" value="1"/>
</dbReference>
<dbReference type="EMBL" id="BOOW01000020">
    <property type="protein sequence ID" value="GII93083.1"/>
    <property type="molecule type" value="Genomic_DNA"/>
</dbReference>
<keyword evidence="5" id="KW-1133">Transmembrane helix</keyword>
<keyword evidence="2" id="KW-0813">Transport</keyword>
<evidence type="ECO:0000256" key="5">
    <source>
        <dbReference type="ARBA" id="ARBA00022989"/>
    </source>
</evidence>
<proteinExistence type="predicted"/>
<evidence type="ECO:0000313" key="9">
    <source>
        <dbReference type="EMBL" id="GII93083.1"/>
    </source>
</evidence>
<keyword evidence="7" id="KW-0472">Membrane</keyword>
<evidence type="ECO:0000256" key="6">
    <source>
        <dbReference type="ARBA" id="ARBA00023010"/>
    </source>
</evidence>
<dbReference type="GO" id="GO:0015031">
    <property type="term" value="P:protein transport"/>
    <property type="evidence" value="ECO:0007669"/>
    <property type="project" value="UniProtKB-KW"/>
</dbReference>
<evidence type="ECO:0000313" key="10">
    <source>
        <dbReference type="Proteomes" id="UP000606172"/>
    </source>
</evidence>
<evidence type="ECO:0000256" key="8">
    <source>
        <dbReference type="SAM" id="MobiDB-lite"/>
    </source>
</evidence>
<feature type="region of interest" description="Disordered" evidence="8">
    <location>
        <begin position="82"/>
        <end position="123"/>
    </location>
</feature>
<evidence type="ECO:0008006" key="11">
    <source>
        <dbReference type="Google" id="ProtNLM"/>
    </source>
</evidence>
<evidence type="ECO:0000256" key="7">
    <source>
        <dbReference type="ARBA" id="ARBA00023136"/>
    </source>
</evidence>
<dbReference type="Gene3D" id="1.20.5.3310">
    <property type="match status" value="1"/>
</dbReference>
<dbReference type="AlphaFoldDB" id="A0A919RGA4"/>
<organism evidence="9 10">
    <name type="scientific">Sinosporangium siamense</name>
    <dbReference type="NCBI Taxonomy" id="1367973"/>
    <lineage>
        <taxon>Bacteria</taxon>
        <taxon>Bacillati</taxon>
        <taxon>Actinomycetota</taxon>
        <taxon>Actinomycetes</taxon>
        <taxon>Streptosporangiales</taxon>
        <taxon>Streptosporangiaceae</taxon>
        <taxon>Sinosporangium</taxon>
    </lineage>
</organism>
<dbReference type="Pfam" id="PF02416">
    <property type="entry name" value="TatA_B_E"/>
    <property type="match status" value="1"/>
</dbReference>
<keyword evidence="10" id="KW-1185">Reference proteome</keyword>
<keyword evidence="3" id="KW-0812">Transmembrane</keyword>
<keyword evidence="6" id="KW-0811">Translocation</keyword>
<dbReference type="GO" id="GO:0016020">
    <property type="term" value="C:membrane"/>
    <property type="evidence" value="ECO:0007669"/>
    <property type="project" value="UniProtKB-ARBA"/>
</dbReference>
<keyword evidence="4" id="KW-0653">Protein transport</keyword>
<evidence type="ECO:0000256" key="2">
    <source>
        <dbReference type="ARBA" id="ARBA00022448"/>
    </source>
</evidence>
<dbReference type="PRINTS" id="PR01506">
    <property type="entry name" value="TATBPROTEIN"/>
</dbReference>
<sequence length="123" mass="13395">MLNLGLLEIGALVIIALLVFGPEKLPEAAAQAGKGLRKLRRMAMSAKDDLRSGLGPEFADFDPSDLNPKNFVRKHLLTDIEDDFRTTSTSTPPYDPPYTPSYALSGADDLDYGQVPPYDPEAT</sequence>
<dbReference type="RefSeq" id="WP_239128955.1">
    <property type="nucleotide sequence ID" value="NZ_BOOW01000020.1"/>
</dbReference>
<reference evidence="9" key="1">
    <citation type="submission" date="2021-01" db="EMBL/GenBank/DDBJ databases">
        <title>Whole genome shotgun sequence of Sinosporangium siamense NBRC 109515.</title>
        <authorList>
            <person name="Komaki H."/>
            <person name="Tamura T."/>
        </authorList>
    </citation>
    <scope>NUCLEOTIDE SEQUENCE</scope>
    <source>
        <strain evidence="9">NBRC 109515</strain>
    </source>
</reference>
<gene>
    <name evidence="9" type="ORF">Ssi02_33140</name>
</gene>
<accession>A0A919RGA4</accession>
<comment type="subcellular location">
    <subcellularLocation>
        <location evidence="1">Membrane</location>
        <topology evidence="1">Single-pass membrane protein</topology>
    </subcellularLocation>
</comment>
<dbReference type="InterPro" id="IPR003369">
    <property type="entry name" value="TatA/B/E"/>
</dbReference>
<protein>
    <recommendedName>
        <fullName evidence="11">Sec-independent protein translocase protein TatB</fullName>
    </recommendedName>
</protein>
<dbReference type="Proteomes" id="UP000606172">
    <property type="component" value="Unassembled WGS sequence"/>
</dbReference>
<evidence type="ECO:0000256" key="3">
    <source>
        <dbReference type="ARBA" id="ARBA00022692"/>
    </source>
</evidence>
<evidence type="ECO:0000256" key="1">
    <source>
        <dbReference type="ARBA" id="ARBA00004167"/>
    </source>
</evidence>
<comment type="caution">
    <text evidence="9">The sequence shown here is derived from an EMBL/GenBank/DDBJ whole genome shotgun (WGS) entry which is preliminary data.</text>
</comment>